<organism evidence="1 2">
    <name type="scientific">Phenylobacterium soli</name>
    <dbReference type="NCBI Taxonomy" id="2170551"/>
    <lineage>
        <taxon>Bacteria</taxon>
        <taxon>Pseudomonadati</taxon>
        <taxon>Pseudomonadota</taxon>
        <taxon>Alphaproteobacteria</taxon>
        <taxon>Caulobacterales</taxon>
        <taxon>Caulobacteraceae</taxon>
        <taxon>Phenylobacterium</taxon>
    </lineage>
</organism>
<proteinExistence type="predicted"/>
<accession>A0A328AIW5</accession>
<dbReference type="AlphaFoldDB" id="A0A328AIW5"/>
<dbReference type="EMBL" id="QFYQ01000001">
    <property type="protein sequence ID" value="RAK54883.1"/>
    <property type="molecule type" value="Genomic_DNA"/>
</dbReference>
<name>A0A328AIW5_9CAUL</name>
<dbReference type="Proteomes" id="UP000249254">
    <property type="component" value="Unassembled WGS sequence"/>
</dbReference>
<comment type="caution">
    <text evidence="1">The sequence shown here is derived from an EMBL/GenBank/DDBJ whole genome shotgun (WGS) entry which is preliminary data.</text>
</comment>
<reference evidence="2" key="1">
    <citation type="submission" date="2018-05" db="EMBL/GenBank/DDBJ databases">
        <authorList>
            <person name="Li X."/>
        </authorList>
    </citation>
    <scope>NUCLEOTIDE SEQUENCE [LARGE SCALE GENOMIC DNA]</scope>
    <source>
        <strain evidence="2">LX32</strain>
    </source>
</reference>
<evidence type="ECO:0000313" key="1">
    <source>
        <dbReference type="EMBL" id="RAK54883.1"/>
    </source>
</evidence>
<gene>
    <name evidence="1" type="ORF">DJ017_10270</name>
</gene>
<sequence length="164" mass="17844">MAITVAGLALLGAAKPPSQGSGAHTSPYSAIYCLGGPNNDFRYFAAKEQPDGRLLFGVSHWYPSGAATGTYGVADREGDHWKYASPPDEWDPKDLYPCTVRIWLRRDGVPDVVPDKVARCVGGYGQPMGRVTFPKRAYYRPVTHELDDAEAFEAADVCGDFTGR</sequence>
<evidence type="ECO:0000313" key="2">
    <source>
        <dbReference type="Proteomes" id="UP000249254"/>
    </source>
</evidence>
<keyword evidence="2" id="KW-1185">Reference proteome</keyword>
<protein>
    <submittedName>
        <fullName evidence="1">Uncharacterized protein</fullName>
    </submittedName>
</protein>